<sequence>MISTITTHSAVVIAKSGVSSSDIINLSNLPANAKFYFDLLIAGDGEAKAEYNIGDNDDDTFYEPAAATDICTGHIKTTGTGGRTRYLFTPIVGERMKIKITETGGANSITATGKLILFAGERT</sequence>
<proteinExistence type="predicted"/>
<name>A0A6M3L3Z6_9ZZZZ</name>
<dbReference type="EMBL" id="MT142750">
    <property type="protein sequence ID" value="QJA88055.1"/>
    <property type="molecule type" value="Genomic_DNA"/>
</dbReference>
<dbReference type="AlphaFoldDB" id="A0A6M3L3Z6"/>
<protein>
    <submittedName>
        <fullName evidence="1">Uncharacterized protein</fullName>
    </submittedName>
</protein>
<organism evidence="1">
    <name type="scientific">viral metagenome</name>
    <dbReference type="NCBI Taxonomy" id="1070528"/>
    <lineage>
        <taxon>unclassified sequences</taxon>
        <taxon>metagenomes</taxon>
        <taxon>organismal metagenomes</taxon>
    </lineage>
</organism>
<reference evidence="1" key="1">
    <citation type="submission" date="2020-03" db="EMBL/GenBank/DDBJ databases">
        <title>The deep terrestrial virosphere.</title>
        <authorList>
            <person name="Holmfeldt K."/>
            <person name="Nilsson E."/>
            <person name="Simone D."/>
            <person name="Lopez-Fernandez M."/>
            <person name="Wu X."/>
            <person name="de Brujin I."/>
            <person name="Lundin D."/>
            <person name="Andersson A."/>
            <person name="Bertilsson S."/>
            <person name="Dopson M."/>
        </authorList>
    </citation>
    <scope>NUCLEOTIDE SEQUENCE</scope>
    <source>
        <strain evidence="1">MM415B02833</strain>
    </source>
</reference>
<accession>A0A6M3L3Z6</accession>
<evidence type="ECO:0000313" key="1">
    <source>
        <dbReference type="EMBL" id="QJA88055.1"/>
    </source>
</evidence>
<gene>
    <name evidence="1" type="ORF">MM415B02833_0003</name>
</gene>